<evidence type="ECO:0000256" key="3">
    <source>
        <dbReference type="ARBA" id="ARBA00023235"/>
    </source>
</evidence>
<evidence type="ECO:0000256" key="5">
    <source>
        <dbReference type="RuleBase" id="RU003887"/>
    </source>
</evidence>
<dbReference type="Gene3D" id="3.30.2350.10">
    <property type="entry name" value="Pseudouridine synthase"/>
    <property type="match status" value="1"/>
</dbReference>
<dbReference type="GO" id="GO:0120159">
    <property type="term" value="F:rRNA pseudouridine synthase activity"/>
    <property type="evidence" value="ECO:0007669"/>
    <property type="project" value="UniProtKB-ARBA"/>
</dbReference>
<keyword evidence="9" id="KW-1185">Reference proteome</keyword>
<dbReference type="CDD" id="cd00165">
    <property type="entry name" value="S4"/>
    <property type="match status" value="1"/>
</dbReference>
<evidence type="ECO:0000313" key="9">
    <source>
        <dbReference type="Proteomes" id="UP000199337"/>
    </source>
</evidence>
<organism evidence="8 9">
    <name type="scientific">Desulfotruncus arcticus DSM 17038</name>
    <dbReference type="NCBI Taxonomy" id="1121424"/>
    <lineage>
        <taxon>Bacteria</taxon>
        <taxon>Bacillati</taxon>
        <taxon>Bacillota</taxon>
        <taxon>Clostridia</taxon>
        <taxon>Eubacteriales</taxon>
        <taxon>Desulfallaceae</taxon>
        <taxon>Desulfotruncus</taxon>
    </lineage>
</organism>
<dbReference type="GO" id="GO:0000455">
    <property type="term" value="P:enzyme-directed rRNA pseudouridine synthesis"/>
    <property type="evidence" value="ECO:0007669"/>
    <property type="project" value="UniProtKB-ARBA"/>
</dbReference>
<dbReference type="SUPFAM" id="SSF55174">
    <property type="entry name" value="Alpha-L RNA-binding motif"/>
    <property type="match status" value="1"/>
</dbReference>
<dbReference type="Pfam" id="PF01479">
    <property type="entry name" value="S4"/>
    <property type="match status" value="1"/>
</dbReference>
<evidence type="ECO:0000259" key="6">
    <source>
        <dbReference type="Pfam" id="PF00849"/>
    </source>
</evidence>
<feature type="domain" description="Pseudouridine synthase RsuA/RluA-like" evidence="6">
    <location>
        <begin position="52"/>
        <end position="184"/>
    </location>
</feature>
<dbReference type="InterPro" id="IPR050343">
    <property type="entry name" value="RsuA_PseudoU_synthase"/>
</dbReference>
<keyword evidence="2 4" id="KW-0694">RNA-binding</keyword>
<feature type="domain" description="RNA-binding S4" evidence="7">
    <location>
        <begin position="2"/>
        <end position="31"/>
    </location>
</feature>
<dbReference type="PROSITE" id="PS50889">
    <property type="entry name" value="S4"/>
    <property type="match status" value="1"/>
</dbReference>
<dbReference type="Pfam" id="PF00849">
    <property type="entry name" value="PseudoU_synth_2"/>
    <property type="match status" value="1"/>
</dbReference>
<protein>
    <recommendedName>
        <fullName evidence="5">Pseudouridine synthase</fullName>
        <ecNumber evidence="5">5.4.99.-</ecNumber>
    </recommendedName>
</protein>
<dbReference type="Proteomes" id="UP000199337">
    <property type="component" value="Unassembled WGS sequence"/>
</dbReference>
<dbReference type="GO" id="GO:0003723">
    <property type="term" value="F:RNA binding"/>
    <property type="evidence" value="ECO:0007669"/>
    <property type="project" value="UniProtKB-KW"/>
</dbReference>
<dbReference type="Gene3D" id="3.10.290.10">
    <property type="entry name" value="RNA-binding S4 domain"/>
    <property type="match status" value="1"/>
</dbReference>
<dbReference type="AlphaFoldDB" id="A0A1I2MZR7"/>
<evidence type="ECO:0000313" key="8">
    <source>
        <dbReference type="EMBL" id="SFF94611.1"/>
    </source>
</evidence>
<dbReference type="InterPro" id="IPR036986">
    <property type="entry name" value="S4_RNA-bd_sf"/>
</dbReference>
<dbReference type="EMBL" id="FOOX01000001">
    <property type="protein sequence ID" value="SFF94611.1"/>
    <property type="molecule type" value="Genomic_DNA"/>
</dbReference>
<sequence>MASRRHSEEIIAQGRVRVNGKTVAVQGLKIDPFKDRIEVDGKPVGRPEKKIYIVLNKPPGYVTTVQDPRGRRKVTDLLKNIKQRVYPVGRLDYDTEGLLLLTNDGDLAYAMTHPSHEIPKTYLARVRGVPAGCKLKDLAGGVVLDDGPTAPAKVRLLGEKGDDGLLEITIHEGRNRQVRRMCEHIGHPVLALRRVSVGPLTIGGLKPGEYRILGFKEVSRLKKAAKVSDYQD</sequence>
<proteinExistence type="inferred from homology"/>
<accession>A0A1I2MZR7</accession>
<keyword evidence="3 5" id="KW-0413">Isomerase</keyword>
<dbReference type="InterPro" id="IPR006145">
    <property type="entry name" value="PsdUridine_synth_RsuA/RluA"/>
</dbReference>
<dbReference type="CDD" id="cd02870">
    <property type="entry name" value="PseudoU_synth_RsuA_like"/>
    <property type="match status" value="1"/>
</dbReference>
<dbReference type="PROSITE" id="PS01149">
    <property type="entry name" value="PSI_RSU"/>
    <property type="match status" value="1"/>
</dbReference>
<reference evidence="9" key="1">
    <citation type="submission" date="2016-10" db="EMBL/GenBank/DDBJ databases">
        <authorList>
            <person name="Varghese N."/>
            <person name="Submissions S."/>
        </authorList>
    </citation>
    <scope>NUCLEOTIDE SEQUENCE [LARGE SCALE GENOMIC DNA]</scope>
    <source>
        <strain evidence="9">DSM 17038</strain>
    </source>
</reference>
<name>A0A1I2MZR7_9FIRM</name>
<evidence type="ECO:0000256" key="2">
    <source>
        <dbReference type="ARBA" id="ARBA00022884"/>
    </source>
</evidence>
<dbReference type="STRING" id="341036.SAMN05660649_00135"/>
<dbReference type="InterPro" id="IPR020103">
    <property type="entry name" value="PsdUridine_synth_cat_dom_sf"/>
</dbReference>
<gene>
    <name evidence="8" type="ORF">SAMN05660649_00135</name>
</gene>
<evidence type="ECO:0000259" key="7">
    <source>
        <dbReference type="Pfam" id="PF01479"/>
    </source>
</evidence>
<dbReference type="PANTHER" id="PTHR47683">
    <property type="entry name" value="PSEUDOURIDINE SYNTHASE FAMILY PROTEIN-RELATED"/>
    <property type="match status" value="1"/>
</dbReference>
<dbReference type="PANTHER" id="PTHR47683:SF3">
    <property type="entry name" value="RIBOSOMAL LARGE SUBUNIT PSEUDOURIDINE SYNTHASE B"/>
    <property type="match status" value="1"/>
</dbReference>
<evidence type="ECO:0000256" key="4">
    <source>
        <dbReference type="PROSITE-ProRule" id="PRU00182"/>
    </source>
</evidence>
<dbReference type="NCBIfam" id="TIGR00093">
    <property type="entry name" value="pseudouridine synthase"/>
    <property type="match status" value="1"/>
</dbReference>
<comment type="similarity">
    <text evidence="1 5">Belongs to the pseudouridine synthase RsuA family.</text>
</comment>
<dbReference type="InterPro" id="IPR018496">
    <property type="entry name" value="PsdUridine_synth_RsuA/RluB_CS"/>
</dbReference>
<dbReference type="InterPro" id="IPR002942">
    <property type="entry name" value="S4_RNA-bd"/>
</dbReference>
<evidence type="ECO:0000256" key="1">
    <source>
        <dbReference type="ARBA" id="ARBA00008348"/>
    </source>
</evidence>
<dbReference type="EC" id="5.4.99.-" evidence="5"/>
<dbReference type="SUPFAM" id="SSF55120">
    <property type="entry name" value="Pseudouridine synthase"/>
    <property type="match status" value="1"/>
</dbReference>
<dbReference type="InterPro" id="IPR000748">
    <property type="entry name" value="PsdUridine_synth_RsuA/RluB/E/F"/>
</dbReference>